<dbReference type="RefSeq" id="WP_123228923.1">
    <property type="nucleotide sequence ID" value="NZ_RJSE01000008.1"/>
</dbReference>
<dbReference type="AlphaFoldDB" id="A0A3N0CD98"/>
<protein>
    <submittedName>
        <fullName evidence="2">Methyltransferase domain-containing protein</fullName>
    </submittedName>
</protein>
<dbReference type="InterPro" id="IPR029063">
    <property type="entry name" value="SAM-dependent_MTases_sf"/>
</dbReference>
<dbReference type="GO" id="GO:0032259">
    <property type="term" value="P:methylation"/>
    <property type="evidence" value="ECO:0007669"/>
    <property type="project" value="UniProtKB-KW"/>
</dbReference>
<evidence type="ECO:0000259" key="1">
    <source>
        <dbReference type="Pfam" id="PF08242"/>
    </source>
</evidence>
<organism evidence="2 3">
    <name type="scientific">Nocardioides marmoriginsengisoli</name>
    <dbReference type="NCBI Taxonomy" id="661483"/>
    <lineage>
        <taxon>Bacteria</taxon>
        <taxon>Bacillati</taxon>
        <taxon>Actinomycetota</taxon>
        <taxon>Actinomycetes</taxon>
        <taxon>Propionibacteriales</taxon>
        <taxon>Nocardioidaceae</taxon>
        <taxon>Nocardioides</taxon>
    </lineage>
</organism>
<dbReference type="Proteomes" id="UP000267128">
    <property type="component" value="Unassembled WGS sequence"/>
</dbReference>
<dbReference type="EMBL" id="RJSE01000008">
    <property type="protein sequence ID" value="RNL61211.1"/>
    <property type="molecule type" value="Genomic_DNA"/>
</dbReference>
<keyword evidence="2" id="KW-0808">Transferase</keyword>
<reference evidence="2 3" key="1">
    <citation type="submission" date="2018-11" db="EMBL/GenBank/DDBJ databases">
        <authorList>
            <person name="Li F."/>
        </authorList>
    </citation>
    <scope>NUCLEOTIDE SEQUENCE [LARGE SCALE GENOMIC DNA]</scope>
    <source>
        <strain evidence="2 3">Gsoil 097</strain>
    </source>
</reference>
<evidence type="ECO:0000313" key="3">
    <source>
        <dbReference type="Proteomes" id="UP000267128"/>
    </source>
</evidence>
<accession>A0A3N0CD98</accession>
<keyword evidence="3" id="KW-1185">Reference proteome</keyword>
<sequence length="208" mass="21523">MSEELPPTRWELGETAGYGARFAKLIADGADVEGEARLADVLVGRGARILDAGAGMGRIGAALQARGHLVVAAEKDPALVADAAARYPGLAMVETDLLALTPESMTAAGHPASYDLIVLVGNVIVLLAPETERRLLTGLRGLLADGGRILVGFHPAGGHGSARDYPVEEFVADVEASGLVVQHRFGTYELGAPSDDYCVAVLAPSGSR</sequence>
<dbReference type="InterPro" id="IPR013217">
    <property type="entry name" value="Methyltransf_12"/>
</dbReference>
<proteinExistence type="predicted"/>
<dbReference type="OrthoDB" id="7062303at2"/>
<dbReference type="Pfam" id="PF08242">
    <property type="entry name" value="Methyltransf_12"/>
    <property type="match status" value="1"/>
</dbReference>
<gene>
    <name evidence="2" type="ORF">EFK50_17740</name>
</gene>
<dbReference type="GO" id="GO:0008168">
    <property type="term" value="F:methyltransferase activity"/>
    <property type="evidence" value="ECO:0007669"/>
    <property type="project" value="UniProtKB-KW"/>
</dbReference>
<name>A0A3N0CD98_9ACTN</name>
<keyword evidence="2" id="KW-0489">Methyltransferase</keyword>
<evidence type="ECO:0000313" key="2">
    <source>
        <dbReference type="EMBL" id="RNL61211.1"/>
    </source>
</evidence>
<dbReference type="SUPFAM" id="SSF53335">
    <property type="entry name" value="S-adenosyl-L-methionine-dependent methyltransferases"/>
    <property type="match status" value="1"/>
</dbReference>
<dbReference type="Gene3D" id="3.40.50.150">
    <property type="entry name" value="Vaccinia Virus protein VP39"/>
    <property type="match status" value="1"/>
</dbReference>
<comment type="caution">
    <text evidence="2">The sequence shown here is derived from an EMBL/GenBank/DDBJ whole genome shotgun (WGS) entry which is preliminary data.</text>
</comment>
<feature type="domain" description="Methyltransferase type 12" evidence="1">
    <location>
        <begin position="50"/>
        <end position="149"/>
    </location>
</feature>